<dbReference type="GO" id="GO:0005524">
    <property type="term" value="F:ATP binding"/>
    <property type="evidence" value="ECO:0007669"/>
    <property type="project" value="UniProtKB-UniRule"/>
</dbReference>
<dbReference type="InterPro" id="IPR020058">
    <property type="entry name" value="Glu/Gln-tRNA-synth_Ib_cat-dom"/>
</dbReference>
<dbReference type="AlphaFoldDB" id="A0A516Q1D7"/>
<dbReference type="Pfam" id="PF19269">
    <property type="entry name" value="Anticodon_2"/>
    <property type="match status" value="1"/>
</dbReference>
<organism evidence="11 12">
    <name type="scientific">Microlunatus elymi</name>
    <dbReference type="NCBI Taxonomy" id="2596828"/>
    <lineage>
        <taxon>Bacteria</taxon>
        <taxon>Bacillati</taxon>
        <taxon>Actinomycetota</taxon>
        <taxon>Actinomycetes</taxon>
        <taxon>Propionibacteriales</taxon>
        <taxon>Propionibacteriaceae</taxon>
        <taxon>Microlunatus</taxon>
    </lineage>
</organism>
<dbReference type="InterPro" id="IPR008925">
    <property type="entry name" value="aa_tRNA-synth_I_cd-bd_sf"/>
</dbReference>
<feature type="binding site" evidence="8">
    <location>
        <position position="130"/>
    </location>
    <ligand>
        <name>Zn(2+)</name>
        <dbReference type="ChEBI" id="CHEBI:29105"/>
    </ligand>
</feature>
<dbReference type="InterPro" id="IPR033910">
    <property type="entry name" value="GluRS_core"/>
</dbReference>
<dbReference type="Gene3D" id="3.40.50.620">
    <property type="entry name" value="HUPs"/>
    <property type="match status" value="1"/>
</dbReference>
<evidence type="ECO:0000256" key="6">
    <source>
        <dbReference type="ARBA" id="ARBA00022917"/>
    </source>
</evidence>
<dbReference type="InterPro" id="IPR004527">
    <property type="entry name" value="Glu-tRNA-ligase_bac/mito"/>
</dbReference>
<dbReference type="Gene3D" id="1.10.8.70">
    <property type="entry name" value="Glutamate-tRNA synthetase, class I, anticodon-binding domain 1"/>
    <property type="match status" value="1"/>
</dbReference>
<sequence length="517" mass="56251">MAVVTGSDHPALLTEADVIGDLDPTDVRVRFPPSPTGNLHVGNVRSALFNWAFARHYGGSFVLRIEDTDTARNTEGSLEGLIAALRWLGLDWDEGPDKEGPHGPYIQSERGDIYADGVTKLLAGGHAYRCFCTREEIDARQQAQGKSGPSGYDGFCRELTAGQVAEKQAAGIPAVIRMRIPDGSIDFLDLVRGPVHFDAEHVPDYVIVRADGSPLYTLVNPVDDALMEITHVLRGEDLLSSTPRQIVMYRALAEIGVGPGRTPKFGHLPTVLGEGNRRLSKRDKGSGLQEYQLAGYLPEGLLNYLALLGWAIADDRDVFGMDEMVQAFDIRRVNANPARFDPKKCEAINAAHIRLLDPADLTARLTPYLIDAGVLAEPPEPEQLELLSRATPLVQERINTLSESVALLDFLFLDDDQITIADDAGLKPDALPVLEAAESAITGLDQFDHDQIEIALRTALIDGLGMKPRKAFGPVRAAISGKRISPPLFESMELLGRESSLSRIGRAKAYLGPQTQG</sequence>
<dbReference type="InterPro" id="IPR014729">
    <property type="entry name" value="Rossmann-like_a/b/a_fold"/>
</dbReference>
<keyword evidence="7 8" id="KW-0030">Aminoacyl-tRNA synthetase</keyword>
<dbReference type="InterPro" id="IPR000924">
    <property type="entry name" value="Glu/Gln-tRNA-synth"/>
</dbReference>
<dbReference type="InterPro" id="IPR001412">
    <property type="entry name" value="aa-tRNA-synth_I_CS"/>
</dbReference>
<keyword evidence="5 8" id="KW-0067">ATP-binding</keyword>
<evidence type="ECO:0000256" key="5">
    <source>
        <dbReference type="ARBA" id="ARBA00022840"/>
    </source>
</evidence>
<dbReference type="NCBIfam" id="TIGR00464">
    <property type="entry name" value="gltX_bact"/>
    <property type="match status" value="1"/>
</dbReference>
<dbReference type="PANTHER" id="PTHR43311">
    <property type="entry name" value="GLUTAMATE--TRNA LIGASE"/>
    <property type="match status" value="1"/>
</dbReference>
<dbReference type="InterPro" id="IPR049940">
    <property type="entry name" value="GluQ/Sye"/>
</dbReference>
<dbReference type="SUPFAM" id="SSF52374">
    <property type="entry name" value="Nucleotidylyl transferase"/>
    <property type="match status" value="1"/>
</dbReference>
<dbReference type="EC" id="6.1.1.17" evidence="8"/>
<dbReference type="PRINTS" id="PR00987">
    <property type="entry name" value="TRNASYNTHGLU"/>
</dbReference>
<dbReference type="GO" id="GO:0008270">
    <property type="term" value="F:zinc ion binding"/>
    <property type="evidence" value="ECO:0007669"/>
    <property type="project" value="UniProtKB-UniRule"/>
</dbReference>
<comment type="cofactor">
    <cofactor evidence="8">
        <name>Zn(2+)</name>
        <dbReference type="ChEBI" id="CHEBI:29105"/>
    </cofactor>
    <text evidence="8">Binds 1 zinc ion per subunit.</text>
</comment>
<dbReference type="Gene3D" id="1.10.10.350">
    <property type="match status" value="1"/>
</dbReference>
<keyword evidence="8" id="KW-0479">Metal-binding</keyword>
<comment type="catalytic activity">
    <reaction evidence="8">
        <text>tRNA(Glu) + L-glutamate + ATP = L-glutamyl-tRNA(Glu) + AMP + diphosphate</text>
        <dbReference type="Rhea" id="RHEA:23540"/>
        <dbReference type="Rhea" id="RHEA-COMP:9663"/>
        <dbReference type="Rhea" id="RHEA-COMP:9680"/>
        <dbReference type="ChEBI" id="CHEBI:29985"/>
        <dbReference type="ChEBI" id="CHEBI:30616"/>
        <dbReference type="ChEBI" id="CHEBI:33019"/>
        <dbReference type="ChEBI" id="CHEBI:78442"/>
        <dbReference type="ChEBI" id="CHEBI:78520"/>
        <dbReference type="ChEBI" id="CHEBI:456215"/>
        <dbReference type="EC" id="6.1.1.17"/>
    </reaction>
</comment>
<keyword evidence="12" id="KW-1185">Reference proteome</keyword>
<evidence type="ECO:0000256" key="8">
    <source>
        <dbReference type="HAMAP-Rule" id="MF_00022"/>
    </source>
</evidence>
<dbReference type="InterPro" id="IPR045462">
    <property type="entry name" value="aa-tRNA-synth_I_cd-bd"/>
</dbReference>
<feature type="binding site" evidence="8">
    <location>
        <position position="132"/>
    </location>
    <ligand>
        <name>Zn(2+)</name>
        <dbReference type="ChEBI" id="CHEBI:29105"/>
    </ligand>
</feature>
<feature type="domain" description="Glutamyl/glutaminyl-tRNA synthetase class Ib catalytic" evidence="9">
    <location>
        <begin position="27"/>
        <end position="344"/>
    </location>
</feature>
<keyword evidence="2 8" id="KW-0963">Cytoplasm</keyword>
<dbReference type="CDD" id="cd00808">
    <property type="entry name" value="GluRS_core"/>
    <property type="match status" value="1"/>
</dbReference>
<evidence type="ECO:0000313" key="12">
    <source>
        <dbReference type="Proteomes" id="UP000319263"/>
    </source>
</evidence>
<evidence type="ECO:0000259" key="10">
    <source>
        <dbReference type="Pfam" id="PF19269"/>
    </source>
</evidence>
<keyword evidence="3 8" id="KW-0436">Ligase</keyword>
<feature type="binding site" evidence="8">
    <location>
        <position position="158"/>
    </location>
    <ligand>
        <name>Zn(2+)</name>
        <dbReference type="ChEBI" id="CHEBI:29105"/>
    </ligand>
</feature>
<dbReference type="PROSITE" id="PS00178">
    <property type="entry name" value="AA_TRNA_LIGASE_I"/>
    <property type="match status" value="1"/>
</dbReference>
<dbReference type="GO" id="GO:0004818">
    <property type="term" value="F:glutamate-tRNA ligase activity"/>
    <property type="evidence" value="ECO:0007669"/>
    <property type="project" value="UniProtKB-UniRule"/>
</dbReference>
<dbReference type="GO" id="GO:0006424">
    <property type="term" value="P:glutamyl-tRNA aminoacylation"/>
    <property type="evidence" value="ECO:0007669"/>
    <property type="project" value="UniProtKB-UniRule"/>
</dbReference>
<protein>
    <recommendedName>
        <fullName evidence="8">Glutamate--tRNA ligase</fullName>
        <ecNumber evidence="8">6.1.1.17</ecNumber>
    </recommendedName>
    <alternativeName>
        <fullName evidence="8">Glutamyl-tRNA synthetase</fullName>
        <shortName evidence="8">GluRS</shortName>
    </alternativeName>
</protein>
<evidence type="ECO:0000259" key="9">
    <source>
        <dbReference type="Pfam" id="PF00749"/>
    </source>
</evidence>
<evidence type="ECO:0000313" key="11">
    <source>
        <dbReference type="EMBL" id="QDP97244.1"/>
    </source>
</evidence>
<comment type="function">
    <text evidence="8">Catalyzes the attachment of glutamate to tRNA(Glu) in a two-step reaction: glutamate is first activated by ATP to form Glu-AMP and then transferred to the acceptor end of tRNA(Glu).</text>
</comment>
<evidence type="ECO:0000256" key="3">
    <source>
        <dbReference type="ARBA" id="ARBA00022598"/>
    </source>
</evidence>
<reference evidence="11 12" key="1">
    <citation type="submission" date="2019-07" db="EMBL/GenBank/DDBJ databases">
        <title>Microlunatus dokdonensis sp. nov. isolated from the rhizospheric soil of the wild plant Elymus tsukushiensis.</title>
        <authorList>
            <person name="Ghim S.-Y."/>
            <person name="Hwang Y.-J."/>
            <person name="Son J.-S."/>
            <person name="Shin J.-H."/>
        </authorList>
    </citation>
    <scope>NUCLEOTIDE SEQUENCE [LARGE SCALE GENOMIC DNA]</scope>
    <source>
        <strain evidence="11 12">KUDC0627</strain>
    </source>
</reference>
<dbReference type="PANTHER" id="PTHR43311:SF2">
    <property type="entry name" value="GLUTAMATE--TRNA LIGASE, MITOCHONDRIAL-RELATED"/>
    <property type="match status" value="1"/>
</dbReference>
<dbReference type="Proteomes" id="UP000319263">
    <property type="component" value="Chromosome"/>
</dbReference>
<dbReference type="Pfam" id="PF00749">
    <property type="entry name" value="tRNA-synt_1c"/>
    <property type="match status" value="1"/>
</dbReference>
<dbReference type="KEGG" id="mik:FOE78_16115"/>
<evidence type="ECO:0000256" key="7">
    <source>
        <dbReference type="ARBA" id="ARBA00023146"/>
    </source>
</evidence>
<name>A0A516Q1D7_9ACTN</name>
<dbReference type="FunFam" id="3.40.50.620:FF:000149">
    <property type="entry name" value="Glutamate--tRNA ligase"/>
    <property type="match status" value="1"/>
</dbReference>
<keyword evidence="8" id="KW-0862">Zinc</keyword>
<comment type="similarity">
    <text evidence="1 8">Belongs to the class-I aminoacyl-tRNA synthetase family. Glutamate--tRNA ligase type 1 subfamily.</text>
</comment>
<accession>A0A516Q1D7</accession>
<comment type="subunit">
    <text evidence="8">Monomer.</text>
</comment>
<dbReference type="EMBL" id="CP041692">
    <property type="protein sequence ID" value="QDP97244.1"/>
    <property type="molecule type" value="Genomic_DNA"/>
</dbReference>
<dbReference type="SUPFAM" id="SSF48163">
    <property type="entry name" value="An anticodon-binding domain of class I aminoacyl-tRNA synthetases"/>
    <property type="match status" value="1"/>
</dbReference>
<feature type="binding site" evidence="8">
    <location>
        <position position="156"/>
    </location>
    <ligand>
        <name>Zn(2+)</name>
        <dbReference type="ChEBI" id="CHEBI:29105"/>
    </ligand>
</feature>
<proteinExistence type="inferred from homology"/>
<dbReference type="InterPro" id="IPR020751">
    <property type="entry name" value="aa-tRNA-synth_I_codon-bd_sub2"/>
</dbReference>
<comment type="subcellular location">
    <subcellularLocation>
        <location evidence="8">Cytoplasm</location>
    </subcellularLocation>
</comment>
<keyword evidence="4 8" id="KW-0547">Nucleotide-binding</keyword>
<feature type="domain" description="Aminoacyl-tRNA synthetase class I anticodon-binding" evidence="10">
    <location>
        <begin position="361"/>
        <end position="507"/>
    </location>
</feature>
<feature type="short sequence motif" description="'HIGH' region" evidence="8">
    <location>
        <begin position="33"/>
        <end position="43"/>
    </location>
</feature>
<dbReference type="GO" id="GO:0005829">
    <property type="term" value="C:cytosol"/>
    <property type="evidence" value="ECO:0007669"/>
    <property type="project" value="TreeGrafter"/>
</dbReference>
<gene>
    <name evidence="8" type="primary">gltX</name>
    <name evidence="11" type="ORF">FOE78_16115</name>
</gene>
<dbReference type="HAMAP" id="MF_00022">
    <property type="entry name" value="Glu_tRNA_synth_type1"/>
    <property type="match status" value="1"/>
</dbReference>
<feature type="short sequence motif" description="'KMSKS' region" evidence="8">
    <location>
        <begin position="278"/>
        <end position="282"/>
    </location>
</feature>
<dbReference type="GO" id="GO:0000049">
    <property type="term" value="F:tRNA binding"/>
    <property type="evidence" value="ECO:0007669"/>
    <property type="project" value="InterPro"/>
</dbReference>
<evidence type="ECO:0000256" key="4">
    <source>
        <dbReference type="ARBA" id="ARBA00022741"/>
    </source>
</evidence>
<dbReference type="InterPro" id="IPR020752">
    <property type="entry name" value="Glu-tRNA-synth_I_codon-bd_sub1"/>
</dbReference>
<evidence type="ECO:0000256" key="2">
    <source>
        <dbReference type="ARBA" id="ARBA00022490"/>
    </source>
</evidence>
<evidence type="ECO:0000256" key="1">
    <source>
        <dbReference type="ARBA" id="ARBA00007894"/>
    </source>
</evidence>
<feature type="binding site" evidence="8">
    <location>
        <position position="281"/>
    </location>
    <ligand>
        <name>ATP</name>
        <dbReference type="ChEBI" id="CHEBI:30616"/>
    </ligand>
</feature>
<dbReference type="OrthoDB" id="9807503at2"/>
<keyword evidence="6 8" id="KW-0648">Protein biosynthesis</keyword>